<dbReference type="Proteomes" id="UP000694923">
    <property type="component" value="Unplaced"/>
</dbReference>
<evidence type="ECO:0000256" key="2">
    <source>
        <dbReference type="ARBA" id="ARBA00004613"/>
    </source>
</evidence>
<keyword evidence="5" id="KW-0964">Secreted</keyword>
<accession>A0ABM0RPQ3</accession>
<dbReference type="InterPro" id="IPR029364">
    <property type="entry name" value="ALKL1/2"/>
</dbReference>
<evidence type="ECO:0000256" key="7">
    <source>
        <dbReference type="ARBA" id="ARBA00023136"/>
    </source>
</evidence>
<gene>
    <name evidence="11" type="primary">FAM150B</name>
</gene>
<keyword evidence="4" id="KW-0202">Cytokine</keyword>
<evidence type="ECO:0000313" key="11">
    <source>
        <dbReference type="RefSeq" id="XP_008582594.1"/>
    </source>
</evidence>
<evidence type="ECO:0000313" key="10">
    <source>
        <dbReference type="Proteomes" id="UP000694923"/>
    </source>
</evidence>
<keyword evidence="6" id="KW-0732">Signal</keyword>
<keyword evidence="8" id="KW-1015">Disulfide bond</keyword>
<evidence type="ECO:0000256" key="1">
    <source>
        <dbReference type="ARBA" id="ARBA00004236"/>
    </source>
</evidence>
<evidence type="ECO:0000256" key="3">
    <source>
        <dbReference type="ARBA" id="ARBA00022475"/>
    </source>
</evidence>
<comment type="subcellular location">
    <subcellularLocation>
        <location evidence="1">Cell membrane</location>
    </subcellularLocation>
    <subcellularLocation>
        <location evidence="2">Secreted</location>
    </subcellularLocation>
</comment>
<sequence length="121" mass="13789">PADRQTLLRLLVEIVQELKKFQSGGHKGPPLLGGDFALGRREAADDGAAPEEQRVEIVPRDLRMKDKFLKHLTGPLYFSPKCSKHFHRLYHNTRDCTIPAYYKRCARLLTRLAVSPMCMEG</sequence>
<comment type="similarity">
    <text evidence="9">Belongs to the ALKAL family.</text>
</comment>
<feature type="non-terminal residue" evidence="11">
    <location>
        <position position="1"/>
    </location>
</feature>
<dbReference type="RefSeq" id="XP_008582594.1">
    <property type="nucleotide sequence ID" value="XM_008584372.1"/>
</dbReference>
<keyword evidence="10" id="KW-1185">Reference proteome</keyword>
<keyword evidence="7" id="KW-0472">Membrane</keyword>
<evidence type="ECO:0000256" key="4">
    <source>
        <dbReference type="ARBA" id="ARBA00022514"/>
    </source>
</evidence>
<dbReference type="PANTHER" id="PTHR28676:SF2">
    <property type="entry name" value="ALK AND LTK LIGAND 2"/>
    <property type="match status" value="1"/>
</dbReference>
<reference evidence="11" key="1">
    <citation type="submission" date="2025-08" db="UniProtKB">
        <authorList>
            <consortium name="RefSeq"/>
        </authorList>
    </citation>
    <scope>IDENTIFICATION</scope>
</reference>
<evidence type="ECO:0000256" key="8">
    <source>
        <dbReference type="ARBA" id="ARBA00023157"/>
    </source>
</evidence>
<protein>
    <submittedName>
        <fullName evidence="11">Protein FAM150B</fullName>
    </submittedName>
</protein>
<dbReference type="PANTHER" id="PTHR28676">
    <property type="entry name" value="ALK AND LTK LIGAND 2-RELATED"/>
    <property type="match status" value="1"/>
</dbReference>
<dbReference type="Pfam" id="PF15129">
    <property type="entry name" value="ALKL1_2"/>
    <property type="match status" value="1"/>
</dbReference>
<organism evidence="10 11">
    <name type="scientific">Galeopterus variegatus</name>
    <name type="common">Malayan flying lemur</name>
    <name type="synonym">Cynocephalus variegatus</name>
    <dbReference type="NCBI Taxonomy" id="482537"/>
    <lineage>
        <taxon>Eukaryota</taxon>
        <taxon>Metazoa</taxon>
        <taxon>Chordata</taxon>
        <taxon>Craniata</taxon>
        <taxon>Vertebrata</taxon>
        <taxon>Euteleostomi</taxon>
        <taxon>Mammalia</taxon>
        <taxon>Eutheria</taxon>
        <taxon>Euarchontoglires</taxon>
        <taxon>Dermoptera</taxon>
        <taxon>Cynocephalidae</taxon>
        <taxon>Galeopterus</taxon>
    </lineage>
</organism>
<keyword evidence="3" id="KW-1003">Cell membrane</keyword>
<proteinExistence type="inferred from homology"/>
<evidence type="ECO:0000256" key="5">
    <source>
        <dbReference type="ARBA" id="ARBA00022525"/>
    </source>
</evidence>
<evidence type="ECO:0000256" key="6">
    <source>
        <dbReference type="ARBA" id="ARBA00022729"/>
    </source>
</evidence>
<dbReference type="GeneID" id="103600141"/>
<evidence type="ECO:0000256" key="9">
    <source>
        <dbReference type="ARBA" id="ARBA00033741"/>
    </source>
</evidence>
<name>A0ABM0RPQ3_GALVR</name>